<organism evidence="2">
    <name type="scientific">Brachypodium distachyon</name>
    <name type="common">Purple false brome</name>
    <name type="synonym">Trachynia distachya</name>
    <dbReference type="NCBI Taxonomy" id="15368"/>
    <lineage>
        <taxon>Eukaryota</taxon>
        <taxon>Viridiplantae</taxon>
        <taxon>Streptophyta</taxon>
        <taxon>Embryophyta</taxon>
        <taxon>Tracheophyta</taxon>
        <taxon>Spermatophyta</taxon>
        <taxon>Magnoliopsida</taxon>
        <taxon>Liliopsida</taxon>
        <taxon>Poales</taxon>
        <taxon>Poaceae</taxon>
        <taxon>BOP clade</taxon>
        <taxon>Pooideae</taxon>
        <taxon>Stipodae</taxon>
        <taxon>Brachypodieae</taxon>
        <taxon>Brachypodium</taxon>
    </lineage>
</organism>
<proteinExistence type="predicted"/>
<dbReference type="PANTHER" id="PTHR31325">
    <property type="entry name" value="OS01G0798800 PROTEIN-RELATED"/>
    <property type="match status" value="1"/>
</dbReference>
<evidence type="ECO:0000313" key="4">
    <source>
        <dbReference type="Proteomes" id="UP000008810"/>
    </source>
</evidence>
<dbReference type="Gramene" id="KQK21223">
    <property type="protein sequence ID" value="KQK21223"/>
    <property type="gene ID" value="BRADI_1g59480v3"/>
</dbReference>
<keyword evidence="4" id="KW-1185">Reference proteome</keyword>
<dbReference type="InParanoid" id="A0A0Q3HEC8"/>
<accession>A0A0Q3HEC8</accession>
<dbReference type="AlphaFoldDB" id="A0A0Q3HEC8"/>
<sequence>MGGFNPPVPQQDNNVLILLLGPMRKRSSSPVVLFIIWSCYLLADWVADLGLGLLLNNMGNIGGNGGSGGSSSFVYHVTAEGAIIPAGNTAGSPIIFAFWAPFLLVHLGGQDTITAYSIQDNDLWLRHLIGLLFELFSACVIFFCSLGGNPMIHATVLIFVAGIIKYGERTYSLYSGSADGVLAEIIGEPDPGPNYAKLMTLFDSKKKAGLDVEIVVTNPRQGQQANSLQEQWKEKRSSLETQAYKFFRIFRRLCFDVNLSYEERKISHAYFLERVNRSATEAFEVIEVELNFIYDMVHTKEPIVHTKAGCLLRFVASACIVSALLIFFFHHNDGIAHVDIAITYVLLIGGMTLEAAALARLLVSNWTLAFLEESPRLARLVPVVRVLKTFAKVAETLHATEISQDLFFIRRERLSSNPGRSEEDALLFMVVFDVLKKTAIEAKMKYEDMKRTCSHRGEGVLEDLHDKITETLMLAAGNTLDIQFPAYDVKDYELIEELVKENMDILSSSVGADREFDESLLLWHIATDLCYHPLPEYSATTWETAQKMEPVDRTLSEYMMYLLIKQPKILLASAGVGLKRYRDTCAEAKRFFESAASYEPDHVDARRMLLRVNTTKKPSEVKGDRSKSVLFDAVILAKELMWEVVAKVWGEMLTYAAGKCKGSTQVEQLSRGGELITMVWFLMAHMGLGDVYKDEPNVELVSKLIVHDH</sequence>
<dbReference type="EnsemblPlants" id="KQK21223">
    <property type="protein sequence ID" value="KQK21223"/>
    <property type="gene ID" value="BRADI_1g59480v3"/>
</dbReference>
<reference evidence="2" key="2">
    <citation type="submission" date="2017-06" db="EMBL/GenBank/DDBJ databases">
        <title>WGS assembly of Brachypodium distachyon.</title>
        <authorList>
            <consortium name="The International Brachypodium Initiative"/>
            <person name="Lucas S."/>
            <person name="Harmon-Smith M."/>
            <person name="Lail K."/>
            <person name="Tice H."/>
            <person name="Grimwood J."/>
            <person name="Bruce D."/>
            <person name="Barry K."/>
            <person name="Shu S."/>
            <person name="Lindquist E."/>
            <person name="Wang M."/>
            <person name="Pitluck S."/>
            <person name="Vogel J.P."/>
            <person name="Garvin D.F."/>
            <person name="Mockler T.C."/>
            <person name="Schmutz J."/>
            <person name="Rokhsar D."/>
            <person name="Bevan M.W."/>
        </authorList>
    </citation>
    <scope>NUCLEOTIDE SEQUENCE</scope>
    <source>
        <strain evidence="2">Bd21</strain>
    </source>
</reference>
<dbReference type="Pfam" id="PF13968">
    <property type="entry name" value="DUF4220"/>
    <property type="match status" value="1"/>
</dbReference>
<gene>
    <name evidence="2" type="ORF">BRADI_1g59480v3</name>
</gene>
<evidence type="ECO:0000313" key="2">
    <source>
        <dbReference type="EMBL" id="KQK21223.1"/>
    </source>
</evidence>
<dbReference type="InterPro" id="IPR025315">
    <property type="entry name" value="DUF4220"/>
</dbReference>
<dbReference type="STRING" id="15368.A0A0Q3HEC8"/>
<reference evidence="3" key="3">
    <citation type="submission" date="2018-08" db="UniProtKB">
        <authorList>
            <consortium name="EnsemblPlants"/>
        </authorList>
    </citation>
    <scope>IDENTIFICATION</scope>
    <source>
        <strain evidence="3">cv. Bd21</strain>
    </source>
</reference>
<reference evidence="2 3" key="1">
    <citation type="journal article" date="2010" name="Nature">
        <title>Genome sequencing and analysis of the model grass Brachypodium distachyon.</title>
        <authorList>
            <consortium name="International Brachypodium Initiative"/>
        </authorList>
    </citation>
    <scope>NUCLEOTIDE SEQUENCE [LARGE SCALE GENOMIC DNA]</scope>
    <source>
        <strain evidence="2 3">Bd21</strain>
    </source>
</reference>
<dbReference type="EMBL" id="CM000880">
    <property type="protein sequence ID" value="KQK21223.1"/>
    <property type="molecule type" value="Genomic_DNA"/>
</dbReference>
<evidence type="ECO:0000313" key="3">
    <source>
        <dbReference type="EnsemblPlants" id="KQK21223"/>
    </source>
</evidence>
<dbReference type="Pfam" id="PF04578">
    <property type="entry name" value="DUF594"/>
    <property type="match status" value="1"/>
</dbReference>
<dbReference type="OrthoDB" id="769871at2759"/>
<dbReference type="Proteomes" id="UP000008810">
    <property type="component" value="Chromosome 1"/>
</dbReference>
<name>A0A0Q3HEC8_BRADI</name>
<protein>
    <recommendedName>
        <fullName evidence="1">DUF4220 domain-containing protein</fullName>
    </recommendedName>
</protein>
<evidence type="ECO:0000259" key="1">
    <source>
        <dbReference type="Pfam" id="PF13968"/>
    </source>
</evidence>
<dbReference type="InterPro" id="IPR007658">
    <property type="entry name" value="DUF594"/>
</dbReference>
<feature type="domain" description="DUF4220" evidence="1">
    <location>
        <begin position="37"/>
        <end position="379"/>
    </location>
</feature>